<evidence type="ECO:0000313" key="3">
    <source>
        <dbReference type="EMBL" id="PWQ95421.1"/>
    </source>
</evidence>
<proteinExistence type="predicted"/>
<feature type="domain" description="DUF4143" evidence="2">
    <location>
        <begin position="190"/>
        <end position="346"/>
    </location>
</feature>
<evidence type="ECO:0000259" key="1">
    <source>
        <dbReference type="Pfam" id="PF13173"/>
    </source>
</evidence>
<evidence type="ECO:0000259" key="2">
    <source>
        <dbReference type="Pfam" id="PF13635"/>
    </source>
</evidence>
<dbReference type="OrthoDB" id="9771844at2"/>
<dbReference type="SUPFAM" id="SSF52540">
    <property type="entry name" value="P-loop containing nucleoside triphosphate hydrolases"/>
    <property type="match status" value="1"/>
</dbReference>
<dbReference type="PANTHER" id="PTHR43566">
    <property type="entry name" value="CONSERVED PROTEIN"/>
    <property type="match status" value="1"/>
</dbReference>
<dbReference type="InterPro" id="IPR025420">
    <property type="entry name" value="DUF4143"/>
</dbReference>
<accession>A0A317CBA6</accession>
<feature type="domain" description="AAA" evidence="1">
    <location>
        <begin position="20"/>
        <end position="142"/>
    </location>
</feature>
<evidence type="ECO:0000313" key="4">
    <source>
        <dbReference type="Proteomes" id="UP000245539"/>
    </source>
</evidence>
<dbReference type="Proteomes" id="UP000245539">
    <property type="component" value="Unassembled WGS sequence"/>
</dbReference>
<dbReference type="InterPro" id="IPR027417">
    <property type="entry name" value="P-loop_NTPase"/>
</dbReference>
<name>A0A317CBA6_9GAMM</name>
<dbReference type="AlphaFoldDB" id="A0A317CBA6"/>
<dbReference type="PANTHER" id="PTHR43566:SF1">
    <property type="entry name" value="AAA+ ATPASE DOMAIN-CONTAINING PROTEIN"/>
    <property type="match status" value="1"/>
</dbReference>
<keyword evidence="4" id="KW-1185">Reference proteome</keyword>
<dbReference type="InterPro" id="IPR041682">
    <property type="entry name" value="AAA_14"/>
</dbReference>
<dbReference type="Pfam" id="PF13635">
    <property type="entry name" value="DUF4143"/>
    <property type="match status" value="1"/>
</dbReference>
<dbReference type="EMBL" id="QGKM01000046">
    <property type="protein sequence ID" value="PWQ95421.1"/>
    <property type="molecule type" value="Genomic_DNA"/>
</dbReference>
<dbReference type="RefSeq" id="WP_109838511.1">
    <property type="nucleotide sequence ID" value="NZ_QGKM01000046.1"/>
</dbReference>
<protein>
    <submittedName>
        <fullName evidence="3">AAA family ATPase</fullName>
    </submittedName>
</protein>
<gene>
    <name evidence="3" type="ORF">DKW60_15190</name>
</gene>
<organism evidence="3 4">
    <name type="scientific">Leucothrix pacifica</name>
    <dbReference type="NCBI Taxonomy" id="1247513"/>
    <lineage>
        <taxon>Bacteria</taxon>
        <taxon>Pseudomonadati</taxon>
        <taxon>Pseudomonadota</taxon>
        <taxon>Gammaproteobacteria</taxon>
        <taxon>Thiotrichales</taxon>
        <taxon>Thiotrichaceae</taxon>
        <taxon>Leucothrix</taxon>
    </lineage>
</organism>
<dbReference type="Pfam" id="PF13173">
    <property type="entry name" value="AAA_14"/>
    <property type="match status" value="1"/>
</dbReference>
<dbReference type="Gene3D" id="3.40.50.300">
    <property type="entry name" value="P-loop containing nucleotide triphosphate hydrolases"/>
    <property type="match status" value="1"/>
</dbReference>
<sequence>MFIQRLLADEIIEKLSYERSKIVVIYGARQVGKTTLVEHILDKTDYKTLRVDGDEAIYNDVLSSQDSTKLGYLVQGYDLIFIDEAQRIKNIGINLKILHEKFKHLKIIVTGSSSLDLANQIKEPLTGRTHTYRLYPISWMELAERHNPFELQTKLEERLIYGHYPEVFQLEGQVDKVEYLRHLSSDYLYRDVLELENIRHSHKLRDLLKLLAFQVGSEVSYSEIGTQLGLSRHTVADYIDLLEKSFVLITLRGFSRNLRKEISKKPKIYFYDLGIRNSLIDNFAWLNSRNDIGALWENFLIMERLKRNEYSKHYCSSYFWRTYTGAELDYIEEFNGELWGYEFKWSKNKPNAPKAWVDNYDGQYECVNKNNFLPFVLQHMAHTTGSTDHDH</sequence>
<dbReference type="CDD" id="cd00009">
    <property type="entry name" value="AAA"/>
    <property type="match status" value="1"/>
</dbReference>
<comment type="caution">
    <text evidence="3">The sequence shown here is derived from an EMBL/GenBank/DDBJ whole genome shotgun (WGS) entry which is preliminary data.</text>
</comment>
<reference evidence="3 4" key="1">
    <citation type="submission" date="2018-05" db="EMBL/GenBank/DDBJ databases">
        <title>Leucothrix arctica sp. nov., isolated from Arctic seawater.</title>
        <authorList>
            <person name="Choi A."/>
            <person name="Baek K."/>
        </authorList>
    </citation>
    <scope>NUCLEOTIDE SEQUENCE [LARGE SCALE GENOMIC DNA]</scope>
    <source>
        <strain evidence="3 4">JCM 18388</strain>
    </source>
</reference>